<evidence type="ECO:0000259" key="2">
    <source>
        <dbReference type="Pfam" id="PF00535"/>
    </source>
</evidence>
<dbReference type="PANTHER" id="PTHR48090:SF6">
    <property type="entry name" value="SLR5056 PROTEIN"/>
    <property type="match status" value="1"/>
</dbReference>
<dbReference type="EMBL" id="ADMG01000029">
    <property type="protein sequence ID" value="EKB31305.1"/>
    <property type="molecule type" value="Genomic_DNA"/>
</dbReference>
<comment type="caution">
    <text evidence="3">The sequence shown here is derived from an EMBL/GenBank/DDBJ whole genome shotgun (WGS) entry which is preliminary data.</text>
</comment>
<feature type="region of interest" description="Disordered" evidence="1">
    <location>
        <begin position="253"/>
        <end position="276"/>
    </location>
</feature>
<dbReference type="OrthoDB" id="9808633at2"/>
<dbReference type="PANTHER" id="PTHR48090">
    <property type="entry name" value="UNDECAPRENYL-PHOSPHATE 4-DEOXY-4-FORMAMIDO-L-ARABINOSE TRANSFERASE-RELATED"/>
    <property type="match status" value="1"/>
</dbReference>
<dbReference type="eggNOG" id="COG0463">
    <property type="taxonomic scope" value="Bacteria"/>
</dbReference>
<sequence length="276" mass="29709">MPAEPAAYRPVIVIPVYNHPATVEDVVRRLLSTGTPVLLVDDASDPPAQEACERCRAMGAGLVRRQSTGGRGASILTGFKAARQAGFTHALVFDAGGRHDPAAVGSFLELSRKHPNDLVCGYARTSSAYPARARLARRMADAGACLAALSLAPKDVMCRLRVYPLAAVSQLSACIGLGRRAEFEFESLVRLMWMGLRLRELPVDPRPPADGVSHYQPVRDTLRIAGMSAKLFIIMLTRLPAVLISRSTGWSPAPGLGSEHPQAHPSRSPSDDRSRT</sequence>
<keyword evidence="4" id="KW-1185">Reference proteome</keyword>
<reference evidence="3 4" key="1">
    <citation type="submission" date="2012-05" db="EMBL/GenBank/DDBJ databases">
        <title>The Genome Sequence of Sutterella wadsworthensis 2_1_59BFAA.</title>
        <authorList>
            <consortium name="The Broad Institute Genome Sequencing Platform"/>
            <person name="Earl A."/>
            <person name="Ward D."/>
            <person name="Feldgarden M."/>
            <person name="Gevers D."/>
            <person name="Daigneault M."/>
            <person name="Strauss J."/>
            <person name="Allen-Vercoe E."/>
            <person name="Walker B."/>
            <person name="Young S.K."/>
            <person name="Zeng Q."/>
            <person name="Gargeya S."/>
            <person name="Fitzgerald M."/>
            <person name="Haas B."/>
            <person name="Abouelleil A."/>
            <person name="Alvarado L."/>
            <person name="Arachchi H.M."/>
            <person name="Berlin A.M."/>
            <person name="Chapman S.B."/>
            <person name="Goldberg J."/>
            <person name="Griggs A."/>
            <person name="Gujja S."/>
            <person name="Hansen M."/>
            <person name="Howarth C."/>
            <person name="Imamovic A."/>
            <person name="Larimer J."/>
            <person name="McCowen C."/>
            <person name="Montmayeur A."/>
            <person name="Murphy C."/>
            <person name="Neiman D."/>
            <person name="Pearson M."/>
            <person name="Priest M."/>
            <person name="Roberts A."/>
            <person name="Saif S."/>
            <person name="Shea T."/>
            <person name="Sisk P."/>
            <person name="Sykes S."/>
            <person name="Wortman J."/>
            <person name="Nusbaum C."/>
            <person name="Birren B."/>
        </authorList>
    </citation>
    <scope>NUCLEOTIDE SEQUENCE [LARGE SCALE GENOMIC DNA]</scope>
    <source>
        <strain evidence="3 4">2_1_59BFAA</strain>
    </source>
</reference>
<accession>K1JI53</accession>
<dbReference type="HOGENOM" id="CLU_033536_7_0_4"/>
<dbReference type="InterPro" id="IPR050256">
    <property type="entry name" value="Glycosyltransferase_2"/>
</dbReference>
<dbReference type="PATRIC" id="fig|742823.3.peg.1119"/>
<dbReference type="SUPFAM" id="SSF53448">
    <property type="entry name" value="Nucleotide-diphospho-sugar transferases"/>
    <property type="match status" value="1"/>
</dbReference>
<gene>
    <name evidence="3" type="ORF">HMPREF9465_01130</name>
</gene>
<dbReference type="Gene3D" id="3.90.550.10">
    <property type="entry name" value="Spore Coat Polysaccharide Biosynthesis Protein SpsA, Chain A"/>
    <property type="match status" value="1"/>
</dbReference>
<proteinExistence type="predicted"/>
<dbReference type="AlphaFoldDB" id="K1JI53"/>
<dbReference type="Proteomes" id="UP000005835">
    <property type="component" value="Unassembled WGS sequence"/>
</dbReference>
<organism evidence="3 4">
    <name type="scientific">Sutterella wadsworthensis 2_1_59BFAA</name>
    <dbReference type="NCBI Taxonomy" id="742823"/>
    <lineage>
        <taxon>Bacteria</taxon>
        <taxon>Pseudomonadati</taxon>
        <taxon>Pseudomonadota</taxon>
        <taxon>Betaproteobacteria</taxon>
        <taxon>Burkholderiales</taxon>
        <taxon>Sutterellaceae</taxon>
        <taxon>Sutterella</taxon>
    </lineage>
</organism>
<dbReference type="RefSeq" id="WP_005434978.1">
    <property type="nucleotide sequence ID" value="NZ_JH815515.1"/>
</dbReference>
<name>K1JI53_9BURK</name>
<dbReference type="STRING" id="742823.HMPREF9465_01130"/>
<feature type="domain" description="Glycosyltransferase 2-like" evidence="2">
    <location>
        <begin position="12"/>
        <end position="137"/>
    </location>
</feature>
<evidence type="ECO:0000256" key="1">
    <source>
        <dbReference type="SAM" id="MobiDB-lite"/>
    </source>
</evidence>
<dbReference type="InterPro" id="IPR029044">
    <property type="entry name" value="Nucleotide-diphossugar_trans"/>
</dbReference>
<evidence type="ECO:0000313" key="4">
    <source>
        <dbReference type="Proteomes" id="UP000005835"/>
    </source>
</evidence>
<dbReference type="Pfam" id="PF00535">
    <property type="entry name" value="Glycos_transf_2"/>
    <property type="match status" value="1"/>
</dbReference>
<evidence type="ECO:0000313" key="3">
    <source>
        <dbReference type="EMBL" id="EKB31305.1"/>
    </source>
</evidence>
<dbReference type="InterPro" id="IPR001173">
    <property type="entry name" value="Glyco_trans_2-like"/>
</dbReference>
<protein>
    <recommendedName>
        <fullName evidence="2">Glycosyltransferase 2-like domain-containing protein</fullName>
    </recommendedName>
</protein>